<dbReference type="Gene3D" id="3.40.470.10">
    <property type="entry name" value="Uracil-DNA glycosylase-like domain"/>
    <property type="match status" value="1"/>
</dbReference>
<dbReference type="AlphaFoldDB" id="X1R487"/>
<sequence length="187" mass="21883">MLLGFSSEDINIPIDVLIVAEAHGGGREENFRPQLDLEHEIAGLAEYYLSESLQKFHQKEMRKLLRTLNDNRKTWVFTDLIKCFVWQGKDKKNNLRTPDNKDLAIQKCRIYLDEQIEILRPNNVLSLGRTVTQQYFKLQGKFEHGSIHECRIKNHAFNIVFSIFPSRNTADLWVANGEWKKILPKLM</sequence>
<dbReference type="InterPro" id="IPR005122">
    <property type="entry name" value="Uracil-DNA_glycosylase-like"/>
</dbReference>
<organism evidence="2">
    <name type="scientific">marine sediment metagenome</name>
    <dbReference type="NCBI Taxonomy" id="412755"/>
    <lineage>
        <taxon>unclassified sequences</taxon>
        <taxon>metagenomes</taxon>
        <taxon>ecological metagenomes</taxon>
    </lineage>
</organism>
<evidence type="ECO:0000313" key="2">
    <source>
        <dbReference type="EMBL" id="GAI75532.1"/>
    </source>
</evidence>
<protein>
    <recommendedName>
        <fullName evidence="1">Uracil-DNA glycosylase-like domain-containing protein</fullName>
    </recommendedName>
</protein>
<dbReference type="Pfam" id="PF03167">
    <property type="entry name" value="UDG"/>
    <property type="match status" value="1"/>
</dbReference>
<reference evidence="2" key="1">
    <citation type="journal article" date="2014" name="Front. Microbiol.">
        <title>High frequency of phylogenetically diverse reductive dehalogenase-homologous genes in deep subseafloor sedimentary metagenomes.</title>
        <authorList>
            <person name="Kawai M."/>
            <person name="Futagami T."/>
            <person name="Toyoda A."/>
            <person name="Takaki Y."/>
            <person name="Nishi S."/>
            <person name="Hori S."/>
            <person name="Arai W."/>
            <person name="Tsubouchi T."/>
            <person name="Morono Y."/>
            <person name="Uchiyama I."/>
            <person name="Ito T."/>
            <person name="Fujiyama A."/>
            <person name="Inagaki F."/>
            <person name="Takami H."/>
        </authorList>
    </citation>
    <scope>NUCLEOTIDE SEQUENCE</scope>
    <source>
        <strain evidence="2">Expedition CK06-06</strain>
    </source>
</reference>
<gene>
    <name evidence="2" type="ORF">S12H4_25569</name>
</gene>
<dbReference type="EMBL" id="BARW01014425">
    <property type="protein sequence ID" value="GAI75532.1"/>
    <property type="molecule type" value="Genomic_DNA"/>
</dbReference>
<dbReference type="InterPro" id="IPR036895">
    <property type="entry name" value="Uracil-DNA_glycosylase-like_sf"/>
</dbReference>
<evidence type="ECO:0000259" key="1">
    <source>
        <dbReference type="Pfam" id="PF03167"/>
    </source>
</evidence>
<name>X1R487_9ZZZZ</name>
<accession>X1R487</accession>
<proteinExistence type="predicted"/>
<feature type="domain" description="Uracil-DNA glycosylase-like" evidence="1">
    <location>
        <begin position="58"/>
        <end position="171"/>
    </location>
</feature>
<dbReference type="SUPFAM" id="SSF52141">
    <property type="entry name" value="Uracil-DNA glycosylase-like"/>
    <property type="match status" value="1"/>
</dbReference>
<comment type="caution">
    <text evidence="2">The sequence shown here is derived from an EMBL/GenBank/DDBJ whole genome shotgun (WGS) entry which is preliminary data.</text>
</comment>